<keyword evidence="2" id="KW-1185">Reference proteome</keyword>
<accession>A0ABY7YNU9</accession>
<evidence type="ECO:0000313" key="1">
    <source>
        <dbReference type="EMBL" id="WDR02740.1"/>
    </source>
</evidence>
<proteinExistence type="predicted"/>
<organism evidence="1 2">
    <name type="scientific">Devosia algicola</name>
    <dbReference type="NCBI Taxonomy" id="3026418"/>
    <lineage>
        <taxon>Bacteria</taxon>
        <taxon>Pseudomonadati</taxon>
        <taxon>Pseudomonadota</taxon>
        <taxon>Alphaproteobacteria</taxon>
        <taxon>Hyphomicrobiales</taxon>
        <taxon>Devosiaceae</taxon>
        <taxon>Devosia</taxon>
    </lineage>
</organism>
<reference evidence="1 2" key="1">
    <citation type="submission" date="2023-02" db="EMBL/GenBank/DDBJ databases">
        <title>Devosia algicola sp. nov., isolated from the phycosphere of marine algae.</title>
        <authorList>
            <person name="Kim J.M."/>
            <person name="Lee J.K."/>
            <person name="Choi B.J."/>
            <person name="Bayburt H."/>
            <person name="Jeon C.O."/>
        </authorList>
    </citation>
    <scope>NUCLEOTIDE SEQUENCE [LARGE SCALE GENOMIC DNA]</scope>
    <source>
        <strain evidence="1 2">G20-9</strain>
    </source>
</reference>
<sequence length="57" mass="5813">MAASSLFVGTRLEPLNWLELKGTGPFSLALTLYDTVAASGLSSAEVALPAISKVGCS</sequence>
<evidence type="ECO:0000313" key="2">
    <source>
        <dbReference type="Proteomes" id="UP001220530"/>
    </source>
</evidence>
<protein>
    <submittedName>
        <fullName evidence="1">Uncharacterized protein</fullName>
    </submittedName>
</protein>
<dbReference type="EMBL" id="CP118246">
    <property type="protein sequence ID" value="WDR02740.1"/>
    <property type="molecule type" value="Genomic_DNA"/>
</dbReference>
<gene>
    <name evidence="1" type="ORF">PSQ19_00400</name>
</gene>
<name>A0ABY7YNU9_9HYPH</name>
<dbReference type="Proteomes" id="UP001220530">
    <property type="component" value="Chromosome"/>
</dbReference>
<dbReference type="RefSeq" id="WP_282219142.1">
    <property type="nucleotide sequence ID" value="NZ_CP118246.1"/>
</dbReference>